<dbReference type="GO" id="GO:0016831">
    <property type="term" value="F:carboxy-lyase activity"/>
    <property type="evidence" value="ECO:0007669"/>
    <property type="project" value="TreeGrafter"/>
</dbReference>
<protein>
    <recommendedName>
        <fullName evidence="4">Zn(2)-C6 fungal-type domain-containing protein</fullName>
    </recommendedName>
</protein>
<dbReference type="CDD" id="cd00067">
    <property type="entry name" value="GAL4"/>
    <property type="match status" value="1"/>
</dbReference>
<dbReference type="AlphaFoldDB" id="A0A6A5XJS0"/>
<feature type="domain" description="Zn(2)-C6 fungal-type" evidence="4">
    <location>
        <begin position="30"/>
        <end position="61"/>
    </location>
</feature>
<dbReference type="PROSITE" id="PS00463">
    <property type="entry name" value="ZN2_CY6_FUNGAL_1"/>
    <property type="match status" value="1"/>
</dbReference>
<dbReference type="Proteomes" id="UP000799778">
    <property type="component" value="Unassembled WGS sequence"/>
</dbReference>
<dbReference type="Gene3D" id="4.10.240.10">
    <property type="entry name" value="Zn(2)-C6 fungal-type DNA-binding domain"/>
    <property type="match status" value="1"/>
</dbReference>
<keyword evidence="2" id="KW-0539">Nucleus</keyword>
<dbReference type="EMBL" id="ML978072">
    <property type="protein sequence ID" value="KAF2012980.1"/>
    <property type="molecule type" value="Genomic_DNA"/>
</dbReference>
<evidence type="ECO:0000313" key="5">
    <source>
        <dbReference type="EMBL" id="KAF2012980.1"/>
    </source>
</evidence>
<proteinExistence type="predicted"/>
<dbReference type="GO" id="GO:0003677">
    <property type="term" value="F:DNA binding"/>
    <property type="evidence" value="ECO:0007669"/>
    <property type="project" value="InterPro"/>
</dbReference>
<dbReference type="Pfam" id="PF04082">
    <property type="entry name" value="Fungal_trans"/>
    <property type="match status" value="1"/>
</dbReference>
<sequence>MELSDGTRILSREEASQFLRTQRKGNRKKACFPCHERKVGCDGSRPCKRCVEREHPAMCSYEPVESIKKRKIASVESARTTEPTPSSTSPNLVSMNRSLSNEQSSTPTDQFVGDSSVPGFIMNGLSHRDERESGISNKELRSLLLPALGLARTDCVWPTESEEITFALARAAEALPRSPEIIRLFQQYKQVVYPLNPHILDLPIFEPELVTFLSSIEQVKSGQATGISLPWIAIMFAVIAAGLQFSDLSLDERAFSSRRYARQALACLQAESGFITASVPAITAILILVTVLQNNLATEAAWSYLGLASRLAQSLGLHRSVSPNQSSGDSLESSLWKAIVWQDCLLSMCFGRQPCTSLTRKGHCPSSETHRDLDYRDAMYLLTSTSLEFITEEVKSLTQLTSQASQLEQEIGKAKPELRIREKCRSIEDHMEHLAFRLNTSFAMATLLRPSLKAEPRWQAHQDEQRKLRRLCVDACVTAVESFISLHKLSVVAERSWAILHNGLSCALVLLLIDEARRNVEIKQLQQELVSIMSQSSKSRDQGSLLWGPHARILAAVKLLDPARSTIPSSPPPVQGVFPSEQRTLSPLNNRGSGGGETILDEFNSLSNDLNNNNSNALYDFSSLDLNQESLSTLYDSIMWGDYQI</sequence>
<dbReference type="InterPro" id="IPR004507">
    <property type="entry name" value="UbiX-like"/>
</dbReference>
<dbReference type="CDD" id="cd12148">
    <property type="entry name" value="fungal_TF_MHR"/>
    <property type="match status" value="1"/>
</dbReference>
<evidence type="ECO:0000256" key="1">
    <source>
        <dbReference type="ARBA" id="ARBA00022723"/>
    </source>
</evidence>
<dbReference type="InterPro" id="IPR036864">
    <property type="entry name" value="Zn2-C6_fun-type_DNA-bd_sf"/>
</dbReference>
<evidence type="ECO:0000259" key="4">
    <source>
        <dbReference type="PROSITE" id="PS50048"/>
    </source>
</evidence>
<keyword evidence="6" id="KW-1185">Reference proteome</keyword>
<feature type="compositionally biased region" description="Low complexity" evidence="3">
    <location>
        <begin position="80"/>
        <end position="90"/>
    </location>
</feature>
<dbReference type="InterPro" id="IPR007219">
    <property type="entry name" value="XnlR_reg_dom"/>
</dbReference>
<dbReference type="Pfam" id="PF00172">
    <property type="entry name" value="Zn_clus"/>
    <property type="match status" value="1"/>
</dbReference>
<dbReference type="OrthoDB" id="3786812at2759"/>
<keyword evidence="1" id="KW-0479">Metal-binding</keyword>
<feature type="region of interest" description="Disordered" evidence="3">
    <location>
        <begin position="72"/>
        <end position="113"/>
    </location>
</feature>
<feature type="region of interest" description="Disordered" evidence="3">
    <location>
        <begin position="569"/>
        <end position="593"/>
    </location>
</feature>
<reference evidence="5" key="1">
    <citation type="journal article" date="2020" name="Stud. Mycol.">
        <title>101 Dothideomycetes genomes: a test case for predicting lifestyles and emergence of pathogens.</title>
        <authorList>
            <person name="Haridas S."/>
            <person name="Albert R."/>
            <person name="Binder M."/>
            <person name="Bloem J."/>
            <person name="Labutti K."/>
            <person name="Salamov A."/>
            <person name="Andreopoulos B."/>
            <person name="Baker S."/>
            <person name="Barry K."/>
            <person name="Bills G."/>
            <person name="Bluhm B."/>
            <person name="Cannon C."/>
            <person name="Castanera R."/>
            <person name="Culley D."/>
            <person name="Daum C."/>
            <person name="Ezra D."/>
            <person name="Gonzalez J."/>
            <person name="Henrissat B."/>
            <person name="Kuo A."/>
            <person name="Liang C."/>
            <person name="Lipzen A."/>
            <person name="Lutzoni F."/>
            <person name="Magnuson J."/>
            <person name="Mondo S."/>
            <person name="Nolan M."/>
            <person name="Ohm R."/>
            <person name="Pangilinan J."/>
            <person name="Park H.-J."/>
            <person name="Ramirez L."/>
            <person name="Alfaro M."/>
            <person name="Sun H."/>
            <person name="Tritt A."/>
            <person name="Yoshinaga Y."/>
            <person name="Zwiers L.-H."/>
            <person name="Turgeon B."/>
            <person name="Goodwin S."/>
            <person name="Spatafora J."/>
            <person name="Crous P."/>
            <person name="Grigoriev I."/>
        </authorList>
    </citation>
    <scope>NUCLEOTIDE SEQUENCE</scope>
    <source>
        <strain evidence="5">CBS 175.79</strain>
    </source>
</reference>
<name>A0A6A5XJS0_9PLEO</name>
<evidence type="ECO:0000256" key="2">
    <source>
        <dbReference type="ARBA" id="ARBA00023242"/>
    </source>
</evidence>
<dbReference type="PANTHER" id="PTHR43374:SF1">
    <property type="entry name" value="FLAVIN PRENYLTRANSFERASE PAD1, MITOCHONDRIAL"/>
    <property type="match status" value="1"/>
</dbReference>
<gene>
    <name evidence="5" type="ORF">BU24DRAFT_262300</name>
</gene>
<dbReference type="GeneID" id="54279909"/>
<feature type="compositionally biased region" description="Polar residues" evidence="3">
    <location>
        <begin position="91"/>
        <end position="109"/>
    </location>
</feature>
<dbReference type="RefSeq" id="XP_033381319.1">
    <property type="nucleotide sequence ID" value="XM_033522512.1"/>
</dbReference>
<feature type="compositionally biased region" description="Polar residues" evidence="3">
    <location>
        <begin position="581"/>
        <end position="591"/>
    </location>
</feature>
<dbReference type="SMART" id="SM00066">
    <property type="entry name" value="GAL4"/>
    <property type="match status" value="1"/>
</dbReference>
<evidence type="ECO:0000256" key="3">
    <source>
        <dbReference type="SAM" id="MobiDB-lite"/>
    </source>
</evidence>
<dbReference type="GO" id="GO:0000981">
    <property type="term" value="F:DNA-binding transcription factor activity, RNA polymerase II-specific"/>
    <property type="evidence" value="ECO:0007669"/>
    <property type="project" value="InterPro"/>
</dbReference>
<dbReference type="SUPFAM" id="SSF57701">
    <property type="entry name" value="Zn2/Cys6 DNA-binding domain"/>
    <property type="match status" value="1"/>
</dbReference>
<dbReference type="PROSITE" id="PS50048">
    <property type="entry name" value="ZN2_CY6_FUNGAL_2"/>
    <property type="match status" value="1"/>
</dbReference>
<dbReference type="InterPro" id="IPR001138">
    <property type="entry name" value="Zn2Cys6_DnaBD"/>
</dbReference>
<accession>A0A6A5XJS0</accession>
<organism evidence="5 6">
    <name type="scientific">Aaosphaeria arxii CBS 175.79</name>
    <dbReference type="NCBI Taxonomy" id="1450172"/>
    <lineage>
        <taxon>Eukaryota</taxon>
        <taxon>Fungi</taxon>
        <taxon>Dikarya</taxon>
        <taxon>Ascomycota</taxon>
        <taxon>Pezizomycotina</taxon>
        <taxon>Dothideomycetes</taxon>
        <taxon>Pleosporomycetidae</taxon>
        <taxon>Pleosporales</taxon>
        <taxon>Pleosporales incertae sedis</taxon>
        <taxon>Aaosphaeria</taxon>
    </lineage>
</organism>
<dbReference type="PANTHER" id="PTHR43374">
    <property type="entry name" value="FLAVIN PRENYLTRANSFERASE"/>
    <property type="match status" value="1"/>
</dbReference>
<dbReference type="GO" id="GO:0006351">
    <property type="term" value="P:DNA-templated transcription"/>
    <property type="evidence" value="ECO:0007669"/>
    <property type="project" value="InterPro"/>
</dbReference>
<dbReference type="SMART" id="SM00906">
    <property type="entry name" value="Fungal_trans"/>
    <property type="match status" value="1"/>
</dbReference>
<dbReference type="GO" id="GO:0008270">
    <property type="term" value="F:zinc ion binding"/>
    <property type="evidence" value="ECO:0007669"/>
    <property type="project" value="InterPro"/>
</dbReference>
<evidence type="ECO:0000313" key="6">
    <source>
        <dbReference type="Proteomes" id="UP000799778"/>
    </source>
</evidence>